<evidence type="ECO:0000313" key="2">
    <source>
        <dbReference type="Proteomes" id="UP000070620"/>
    </source>
</evidence>
<dbReference type="OrthoDB" id="3530961at2"/>
<gene>
    <name evidence="1" type="ORF">AWW66_03515</name>
</gene>
<proteinExistence type="predicted"/>
<keyword evidence="2" id="KW-1185">Reference proteome</keyword>
<sequence length="108" mass="11396">MSADERAALIAGLRELADALEANPALPLPRAEISRSVLLDNDAAGQAEVARAAELLGTEVVSDNGSAHTQRAFGGLTYEVFYVSRQRMTDHEALMSYRGAVDPAPVGA</sequence>
<dbReference type="Proteomes" id="UP000070620">
    <property type="component" value="Unassembled WGS sequence"/>
</dbReference>
<dbReference type="AlphaFoldDB" id="A0A136PY80"/>
<protein>
    <submittedName>
        <fullName evidence="1">Uncharacterized protein</fullName>
    </submittedName>
</protein>
<comment type="caution">
    <text evidence="1">The sequence shown here is derived from an EMBL/GenBank/DDBJ whole genome shotgun (WGS) entry which is preliminary data.</text>
</comment>
<dbReference type="RefSeq" id="WP_067359845.1">
    <property type="nucleotide sequence ID" value="NZ_JBIUBN010000003.1"/>
</dbReference>
<evidence type="ECO:0000313" key="1">
    <source>
        <dbReference type="EMBL" id="KXK63395.1"/>
    </source>
</evidence>
<organism evidence="1 2">
    <name type="scientific">Micromonospora rosaria</name>
    <dbReference type="NCBI Taxonomy" id="47874"/>
    <lineage>
        <taxon>Bacteria</taxon>
        <taxon>Bacillati</taxon>
        <taxon>Actinomycetota</taxon>
        <taxon>Actinomycetes</taxon>
        <taxon>Micromonosporales</taxon>
        <taxon>Micromonosporaceae</taxon>
        <taxon>Micromonospora</taxon>
    </lineage>
</organism>
<dbReference type="EMBL" id="LRQV01000006">
    <property type="protein sequence ID" value="KXK63395.1"/>
    <property type="molecule type" value="Genomic_DNA"/>
</dbReference>
<reference evidence="1 2" key="1">
    <citation type="submission" date="2016-01" db="EMBL/GenBank/DDBJ databases">
        <title>Whole genome sequence and analysis of Micromonospora rosaria DSM 803, which can produce antibacterial substance rosamicin.</title>
        <authorList>
            <person name="Yang H."/>
            <person name="He X."/>
            <person name="Zhu D."/>
        </authorList>
    </citation>
    <scope>NUCLEOTIDE SEQUENCE [LARGE SCALE GENOMIC DNA]</scope>
    <source>
        <strain evidence="1 2">DSM 803</strain>
    </source>
</reference>
<accession>A0A136PY80</accession>
<name>A0A136PY80_9ACTN</name>